<dbReference type="EMBL" id="NMWV01000034">
    <property type="protein sequence ID" value="PLS23944.1"/>
    <property type="molecule type" value="Genomic_DNA"/>
</dbReference>
<gene>
    <name evidence="4" type="ORF">BLI708_10050</name>
    <name evidence="3" type="ORF">Tam1G_1987</name>
</gene>
<feature type="compositionally biased region" description="Polar residues" evidence="1">
    <location>
        <begin position="158"/>
        <end position="169"/>
    </location>
</feature>
<protein>
    <submittedName>
        <fullName evidence="4">Substrate-binding domain-containing protein</fullName>
    </submittedName>
</protein>
<feature type="region of interest" description="Disordered" evidence="1">
    <location>
        <begin position="432"/>
        <end position="466"/>
    </location>
</feature>
<dbReference type="EMBL" id="CP071591">
    <property type="protein sequence ID" value="QSY57544.1"/>
    <property type="molecule type" value="Genomic_DNA"/>
</dbReference>
<evidence type="ECO:0000313" key="5">
    <source>
        <dbReference type="Proteomes" id="UP000234855"/>
    </source>
</evidence>
<evidence type="ECO:0000256" key="2">
    <source>
        <dbReference type="SAM" id="SignalP"/>
    </source>
</evidence>
<name>A0A2N5IPR0_9BIFI</name>
<keyword evidence="6" id="KW-1185">Reference proteome</keyword>
<reference evidence="4 6" key="2">
    <citation type="submission" date="2021-03" db="EMBL/GenBank/DDBJ databases">
        <title>Genome sequencing of Bifidobacterium imperatoris JCM 32708.</title>
        <authorList>
            <person name="Kim J."/>
        </authorList>
    </citation>
    <scope>NUCLEOTIDE SEQUENCE [LARGE SCALE GENOMIC DNA]</scope>
    <source>
        <strain evidence="4 6">JCM 32708</strain>
    </source>
</reference>
<proteinExistence type="predicted"/>
<sequence>MGFAQRSVTVITAIAASCAMALSLTACTSDTAEQTVTGKDQTTVTSDSVGTVALFTPSDGITLNQQTPLNKWAKLTPELTSALTDYGFKKKNVSHTTSDSLDKQSRAIQDYVVDHLSGKNKSDDSGITIEPENMTLLVAPVVQADDSTRQYGDYVSQELNTDQDVSEGSANADDTDGKSNDSSSANNSDSDTSDSDAEATDKSNSAGAGSSEDSNDSADPDQTQAVQRLVSSLKLAQESGMHVVLLANSIEGYKPDAFVQFSDARTIGHLQAEKLAAKLELDKASKDNPKHIEVLLPYTPTDRSDANVDDTFAEEAFQGIWQVLGAYYQKGVVVSPSGTLDGTSTQKDWLNVAYDASKNDATAKELDSRLETDDVDSTPTRIDGVIAMNDYVASEVVKELDQLGYTGSAADINPQITIAGIVGNIAGKKDLQREQVPDPIKSPENDDTNDAHGSKTDDDASAKAKDSQWPLVTGYGAYISSIPSVVNGKQWMTGIENRDALASDIAEMCGKLNTGENISSLSAVKNTEVGGVKKVPTLNEPVLAVGASNLKATLIDPGYITLADAGL</sequence>
<evidence type="ECO:0000256" key="1">
    <source>
        <dbReference type="SAM" id="MobiDB-lite"/>
    </source>
</evidence>
<feature type="compositionally biased region" description="Low complexity" evidence="1">
    <location>
        <begin position="180"/>
        <end position="190"/>
    </location>
</feature>
<keyword evidence="2" id="KW-0732">Signal</keyword>
<feature type="signal peptide" evidence="2">
    <location>
        <begin position="1"/>
        <end position="28"/>
    </location>
</feature>
<accession>A0A2N5IPR0</accession>
<evidence type="ECO:0000313" key="4">
    <source>
        <dbReference type="EMBL" id="QSY57544.1"/>
    </source>
</evidence>
<dbReference type="AlphaFoldDB" id="A0A2N5IPR0"/>
<dbReference type="SUPFAM" id="SSF53822">
    <property type="entry name" value="Periplasmic binding protein-like I"/>
    <property type="match status" value="1"/>
</dbReference>
<dbReference type="PROSITE" id="PS51257">
    <property type="entry name" value="PROKAR_LIPOPROTEIN"/>
    <property type="match status" value="1"/>
</dbReference>
<dbReference type="RefSeq" id="WP_101626447.1">
    <property type="nucleotide sequence ID" value="NZ_CP071591.1"/>
</dbReference>
<dbReference type="InterPro" id="IPR028082">
    <property type="entry name" value="Peripla_BP_I"/>
</dbReference>
<evidence type="ECO:0000313" key="3">
    <source>
        <dbReference type="EMBL" id="PLS23944.1"/>
    </source>
</evidence>
<feature type="region of interest" description="Disordered" evidence="1">
    <location>
        <begin position="158"/>
        <end position="223"/>
    </location>
</feature>
<feature type="chain" id="PRO_5039605579" evidence="2">
    <location>
        <begin position="29"/>
        <end position="567"/>
    </location>
</feature>
<organism evidence="3 5">
    <name type="scientific">Bifidobacterium imperatoris</name>
    <dbReference type="NCBI Taxonomy" id="2020965"/>
    <lineage>
        <taxon>Bacteria</taxon>
        <taxon>Bacillati</taxon>
        <taxon>Actinomycetota</taxon>
        <taxon>Actinomycetes</taxon>
        <taxon>Bifidobacteriales</taxon>
        <taxon>Bifidobacteriaceae</taxon>
        <taxon>Bifidobacterium</taxon>
    </lineage>
</organism>
<dbReference type="Gene3D" id="3.40.50.2300">
    <property type="match status" value="3"/>
</dbReference>
<reference evidence="3 5" key="1">
    <citation type="submission" date="2017-07" db="EMBL/GenBank/DDBJ databases">
        <title>Bifidobacterium novel species.</title>
        <authorList>
            <person name="Lugli G.A."/>
            <person name="Milani C."/>
            <person name="Duranti S."/>
            <person name="Mangifesta M."/>
        </authorList>
    </citation>
    <scope>NUCLEOTIDE SEQUENCE [LARGE SCALE GENOMIC DNA]</scope>
    <source>
        <strain evidence="3 5">45</strain>
    </source>
</reference>
<dbReference type="Proteomes" id="UP000234855">
    <property type="component" value="Unassembled WGS sequence"/>
</dbReference>
<dbReference type="Proteomes" id="UP000663067">
    <property type="component" value="Chromosome"/>
</dbReference>
<evidence type="ECO:0000313" key="6">
    <source>
        <dbReference type="Proteomes" id="UP000663067"/>
    </source>
</evidence>